<dbReference type="AlphaFoldDB" id="A0A0D2BBW0"/>
<feature type="compositionally biased region" description="Polar residues" evidence="1">
    <location>
        <begin position="782"/>
        <end position="794"/>
    </location>
</feature>
<feature type="region of interest" description="Disordered" evidence="1">
    <location>
        <begin position="815"/>
        <end position="967"/>
    </location>
</feature>
<feature type="compositionally biased region" description="Low complexity" evidence="1">
    <location>
        <begin position="829"/>
        <end position="847"/>
    </location>
</feature>
<feature type="compositionally biased region" description="Pro residues" evidence="1">
    <location>
        <begin position="905"/>
        <end position="914"/>
    </location>
</feature>
<feature type="compositionally biased region" description="Polar residues" evidence="1">
    <location>
        <begin position="385"/>
        <end position="396"/>
    </location>
</feature>
<organism evidence="2 3">
    <name type="scientific">Verruconis gallopava</name>
    <dbReference type="NCBI Taxonomy" id="253628"/>
    <lineage>
        <taxon>Eukaryota</taxon>
        <taxon>Fungi</taxon>
        <taxon>Dikarya</taxon>
        <taxon>Ascomycota</taxon>
        <taxon>Pezizomycotina</taxon>
        <taxon>Dothideomycetes</taxon>
        <taxon>Pleosporomycetidae</taxon>
        <taxon>Venturiales</taxon>
        <taxon>Sympoventuriaceae</taxon>
        <taxon>Verruconis</taxon>
    </lineage>
</organism>
<dbReference type="OrthoDB" id="1749473at2759"/>
<feature type="compositionally biased region" description="Basic and acidic residues" evidence="1">
    <location>
        <begin position="109"/>
        <end position="120"/>
    </location>
</feature>
<feature type="compositionally biased region" description="Pro residues" evidence="1">
    <location>
        <begin position="90"/>
        <end position="105"/>
    </location>
</feature>
<feature type="compositionally biased region" description="Pro residues" evidence="1">
    <location>
        <begin position="923"/>
        <end position="938"/>
    </location>
</feature>
<dbReference type="GeneID" id="27308761"/>
<feature type="compositionally biased region" description="Polar residues" evidence="1">
    <location>
        <begin position="692"/>
        <end position="725"/>
    </location>
</feature>
<dbReference type="EMBL" id="KN847530">
    <property type="protein sequence ID" value="KIW08864.1"/>
    <property type="molecule type" value="Genomic_DNA"/>
</dbReference>
<dbReference type="STRING" id="253628.A0A0D2BBW0"/>
<gene>
    <name evidence="2" type="ORF">PV09_00788</name>
</gene>
<feature type="compositionally biased region" description="Polar residues" evidence="1">
    <location>
        <begin position="454"/>
        <end position="469"/>
    </location>
</feature>
<evidence type="ECO:0008006" key="4">
    <source>
        <dbReference type="Google" id="ProtNLM"/>
    </source>
</evidence>
<feature type="region of interest" description="Disordered" evidence="1">
    <location>
        <begin position="85"/>
        <end position="141"/>
    </location>
</feature>
<feature type="compositionally biased region" description="Pro residues" evidence="1">
    <location>
        <begin position="848"/>
        <end position="864"/>
    </location>
</feature>
<feature type="compositionally biased region" description="Basic and acidic residues" evidence="1">
    <location>
        <begin position="618"/>
        <end position="630"/>
    </location>
</feature>
<feature type="compositionally biased region" description="Basic and acidic residues" evidence="1">
    <location>
        <begin position="470"/>
        <end position="480"/>
    </location>
</feature>
<feature type="compositionally biased region" description="Polar residues" evidence="1">
    <location>
        <begin position="638"/>
        <end position="653"/>
    </location>
</feature>
<feature type="region of interest" description="Disordered" evidence="1">
    <location>
        <begin position="199"/>
        <end position="222"/>
    </location>
</feature>
<dbReference type="RefSeq" id="XP_016218733.1">
    <property type="nucleotide sequence ID" value="XM_016353580.1"/>
</dbReference>
<accession>A0A0D2BBW0</accession>
<evidence type="ECO:0000313" key="2">
    <source>
        <dbReference type="EMBL" id="KIW08864.1"/>
    </source>
</evidence>
<evidence type="ECO:0000256" key="1">
    <source>
        <dbReference type="SAM" id="MobiDB-lite"/>
    </source>
</evidence>
<feature type="compositionally biased region" description="Polar residues" evidence="1">
    <location>
        <begin position="482"/>
        <end position="492"/>
    </location>
</feature>
<feature type="region of interest" description="Disordered" evidence="1">
    <location>
        <begin position="39"/>
        <end position="58"/>
    </location>
</feature>
<feature type="compositionally biased region" description="Pro residues" evidence="1">
    <location>
        <begin position="885"/>
        <end position="896"/>
    </location>
</feature>
<name>A0A0D2BBW0_9PEZI</name>
<keyword evidence="3" id="KW-1185">Reference proteome</keyword>
<protein>
    <recommendedName>
        <fullName evidence="4">PH domain-containing protein</fullName>
    </recommendedName>
</protein>
<dbReference type="HOGENOM" id="CLU_310574_0_0_1"/>
<evidence type="ECO:0000313" key="3">
    <source>
        <dbReference type="Proteomes" id="UP000053259"/>
    </source>
</evidence>
<feature type="compositionally biased region" description="Polar residues" evidence="1">
    <location>
        <begin position="520"/>
        <end position="563"/>
    </location>
</feature>
<dbReference type="Proteomes" id="UP000053259">
    <property type="component" value="Unassembled WGS sequence"/>
</dbReference>
<proteinExistence type="predicted"/>
<feature type="region of interest" description="Disordered" evidence="1">
    <location>
        <begin position="618"/>
        <end position="794"/>
    </location>
</feature>
<feature type="compositionally biased region" description="Low complexity" evidence="1">
    <location>
        <begin position="401"/>
        <end position="414"/>
    </location>
</feature>
<dbReference type="VEuPathDB" id="FungiDB:PV09_00788"/>
<feature type="region of interest" description="Disordered" evidence="1">
    <location>
        <begin position="1"/>
        <end position="24"/>
    </location>
</feature>
<feature type="region of interest" description="Disordered" evidence="1">
    <location>
        <begin position="378"/>
        <end position="570"/>
    </location>
</feature>
<feature type="compositionally biased region" description="Polar residues" evidence="1">
    <location>
        <begin position="424"/>
        <end position="439"/>
    </location>
</feature>
<dbReference type="InParanoid" id="A0A0D2BBW0"/>
<reference evidence="2 3" key="1">
    <citation type="submission" date="2015-01" db="EMBL/GenBank/DDBJ databases">
        <title>The Genome Sequence of Ochroconis gallopava CBS43764.</title>
        <authorList>
            <consortium name="The Broad Institute Genomics Platform"/>
            <person name="Cuomo C."/>
            <person name="de Hoog S."/>
            <person name="Gorbushina A."/>
            <person name="Stielow B."/>
            <person name="Teixiera M."/>
            <person name="Abouelleil A."/>
            <person name="Chapman S.B."/>
            <person name="Priest M."/>
            <person name="Young S.K."/>
            <person name="Wortman J."/>
            <person name="Nusbaum C."/>
            <person name="Birren B."/>
        </authorList>
    </citation>
    <scope>NUCLEOTIDE SEQUENCE [LARGE SCALE GENOMIC DNA]</scope>
    <source>
        <strain evidence="2 3">CBS 43764</strain>
    </source>
</reference>
<sequence length="967" mass="104631">MARDDQGRKSGRNFASLRATFSRSTLALNEGLTKEDVRKPAVEEVKPAPKTKQLDRRQSKYTLFDLFSKPKVQTARGYHETGLQPVVEQLPPPPHPLPPPQPPPSKQLHVVEERPKRELETVEPYPTRKPPPPPQQQSLQTSAIEPPARIEQPRTADYWEAIPLSQAYPQAIRHGVLQCPAASVDTLLRLQNLRSQAGFLGSNTSLPSVKENGDSETPQESAKLVSRRFSTLNETPELVNKIFVLMTTGRLVQYTGNGTSDRKPEKVLQLGEKSAAFVCDLIPGKHWVVQVVQHMNAQAAPQINKSRSILSRLRNPVAGRKNATNILLVFRSAEDMHGWLRAIRGIIEKMGGEKKKDDGEAHVVNEESVDAVTEEKLGHRYRISRPTSLISATSSTHRPRSMSSFSRPRSPRSPVDIAVPPVPSNANMPVQNSPSSSPRDASFPAELHSLVGRATSTSPMDSSVASSDQVRLERLREGSRASEISTRASQASDTDHGTIPTSKASSQPPSPQVEIFGDLSSESQQAPCTSDTVASSNTGQLTVASTAPTDTSTIEASTQSPQPSYEDVMSSRLSDILEPKSVEAPVLNSQNPRSRTSEVYSHTLPARLKLLEITEKSNSEIESWDGRSRPDSIVGQLPSITSRSLSRMDSVSNPRRPLSRMLPIRPSDPSAVPPQRSVGPGPVAYPRRYSSLPATKSQSMESSRTTTPVTSNSRENSSSQATAETTMKRLSAPTHRERMPSLPLVINPQPSPPQQASQQVRPLRRPTSLQIRSDPAPFLSQRRPSITSRPSHASTLSNSYFAGSIPSNDFLQSVGPRRASSVGFKPSNAPIARPVVPVAPPSVLASPAPTPAPTTAPPEPPQNPSRPAVRTRTSMPAMMFSGLPPAAPPPSTPLPSLPANVSSPSEPPNVPLPSLPVNMSSPSEPPNMPLPPLPPNVTPPSQRASRPLSSLPPNIPLPPLPTHAVAL</sequence>